<feature type="domain" description="HIT-type" evidence="6">
    <location>
        <begin position="5"/>
        <end position="37"/>
    </location>
</feature>
<keyword evidence="3" id="KW-0862">Zinc</keyword>
<dbReference type="GO" id="GO:0008270">
    <property type="term" value="F:zinc ion binding"/>
    <property type="evidence" value="ECO:0007669"/>
    <property type="project" value="UniProtKB-UniRule"/>
</dbReference>
<gene>
    <name evidence="7" type="ORF">N7492_000987</name>
</gene>
<evidence type="ECO:0000313" key="7">
    <source>
        <dbReference type="EMBL" id="KAJ5183371.1"/>
    </source>
</evidence>
<proteinExistence type="predicted"/>
<dbReference type="GO" id="GO:0070761">
    <property type="term" value="C:pre-snoRNP complex"/>
    <property type="evidence" value="ECO:0007669"/>
    <property type="project" value="TreeGrafter"/>
</dbReference>
<name>A0A9W9LZ12_9EURO</name>
<feature type="region of interest" description="Disordered" evidence="5">
    <location>
        <begin position="43"/>
        <end position="80"/>
    </location>
</feature>
<evidence type="ECO:0000313" key="8">
    <source>
        <dbReference type="Proteomes" id="UP001146351"/>
    </source>
</evidence>
<accession>A0A9W9LZ12</accession>
<dbReference type="Pfam" id="PF04438">
    <property type="entry name" value="zf-HIT"/>
    <property type="match status" value="1"/>
</dbReference>
<dbReference type="GO" id="GO:0000463">
    <property type="term" value="P:maturation of LSU-rRNA from tricistronic rRNA transcript (SSU-rRNA, 5.8S rRNA, LSU-rRNA)"/>
    <property type="evidence" value="ECO:0007669"/>
    <property type="project" value="TreeGrafter"/>
</dbReference>
<evidence type="ECO:0000256" key="3">
    <source>
        <dbReference type="ARBA" id="ARBA00022833"/>
    </source>
</evidence>
<dbReference type="CDD" id="cd23023">
    <property type="entry name" value="zf-HIT_BCD1"/>
    <property type="match status" value="1"/>
</dbReference>
<evidence type="ECO:0000256" key="2">
    <source>
        <dbReference type="ARBA" id="ARBA00022771"/>
    </source>
</evidence>
<keyword evidence="1" id="KW-0479">Metal-binding</keyword>
<feature type="region of interest" description="Disordered" evidence="5">
    <location>
        <begin position="115"/>
        <end position="144"/>
    </location>
</feature>
<evidence type="ECO:0000256" key="5">
    <source>
        <dbReference type="SAM" id="MobiDB-lite"/>
    </source>
</evidence>
<dbReference type="AlphaFoldDB" id="A0A9W9LZ12"/>
<dbReference type="Gene3D" id="3.30.60.190">
    <property type="match status" value="1"/>
</dbReference>
<evidence type="ECO:0000259" key="6">
    <source>
        <dbReference type="PROSITE" id="PS51083"/>
    </source>
</evidence>
<dbReference type="InterPro" id="IPR007529">
    <property type="entry name" value="Znf_HIT"/>
</dbReference>
<dbReference type="EMBL" id="JAPQKO010000001">
    <property type="protein sequence ID" value="KAJ5183371.1"/>
    <property type="molecule type" value="Genomic_DNA"/>
</dbReference>
<comment type="caution">
    <text evidence="7">The sequence shown here is derived from an EMBL/GenBank/DDBJ whole genome shotgun (WGS) entry which is preliminary data.</text>
</comment>
<dbReference type="GO" id="GO:0048254">
    <property type="term" value="P:snoRNA localization"/>
    <property type="evidence" value="ECO:0007669"/>
    <property type="project" value="TreeGrafter"/>
</dbReference>
<feature type="compositionally biased region" description="Basic residues" evidence="5">
    <location>
        <begin position="121"/>
        <end position="136"/>
    </location>
</feature>
<reference evidence="7" key="2">
    <citation type="journal article" date="2023" name="IMA Fungus">
        <title>Comparative genomic study of the Penicillium genus elucidates a diverse pangenome and 15 lateral gene transfer events.</title>
        <authorList>
            <person name="Petersen C."/>
            <person name="Sorensen T."/>
            <person name="Nielsen M.R."/>
            <person name="Sondergaard T.E."/>
            <person name="Sorensen J.L."/>
            <person name="Fitzpatrick D.A."/>
            <person name="Frisvad J.C."/>
            <person name="Nielsen K.L."/>
        </authorList>
    </citation>
    <scope>NUCLEOTIDE SEQUENCE</scope>
    <source>
        <strain evidence="7">IBT 21917</strain>
    </source>
</reference>
<evidence type="ECO:0000256" key="4">
    <source>
        <dbReference type="PROSITE-ProRule" id="PRU00453"/>
    </source>
</evidence>
<dbReference type="GO" id="GO:0005634">
    <property type="term" value="C:nucleus"/>
    <property type="evidence" value="ECO:0007669"/>
    <property type="project" value="TreeGrafter"/>
</dbReference>
<protein>
    <recommendedName>
        <fullName evidence="6">HIT-type domain-containing protein</fullName>
    </recommendedName>
</protein>
<dbReference type="PANTHER" id="PTHR13483">
    <property type="entry name" value="BOX C_D SNORNA PROTEIN 1-RELATED"/>
    <property type="match status" value="1"/>
</dbReference>
<dbReference type="OrthoDB" id="18412at2759"/>
<keyword evidence="2 4" id="KW-0863">Zinc-finger</keyword>
<dbReference type="SUPFAM" id="SSF144232">
    <property type="entry name" value="HIT/MYND zinc finger-like"/>
    <property type="match status" value="1"/>
</dbReference>
<dbReference type="Proteomes" id="UP001146351">
    <property type="component" value="Unassembled WGS sequence"/>
</dbReference>
<evidence type="ECO:0000256" key="1">
    <source>
        <dbReference type="ARBA" id="ARBA00022723"/>
    </source>
</evidence>
<reference evidence="7" key="1">
    <citation type="submission" date="2022-11" db="EMBL/GenBank/DDBJ databases">
        <authorList>
            <person name="Petersen C."/>
        </authorList>
    </citation>
    <scope>NUCLEOTIDE SEQUENCE</scope>
    <source>
        <strain evidence="7">IBT 21917</strain>
    </source>
</reference>
<dbReference type="GO" id="GO:0000492">
    <property type="term" value="P:box C/D snoRNP assembly"/>
    <property type="evidence" value="ECO:0007669"/>
    <property type="project" value="TreeGrafter"/>
</dbReference>
<sequence length="190" mass="20712">MPGPCEVCSSEPSKYRCPTCELMSCSLACAQSHKIYCAPKPTPANGELSEGSTIAHQVPGGTGMNGGAEETEKKTEVSFPASSEIKELLHHHPQLRSQLYEIYRSTQEEEWVEWYNPPSKGRPHGRGGRPPARRSRGPWTAEKGFNRGLGRVRKLRQDCDTGTESGATAEAFVHFLALVNDQSTPATDGA</sequence>
<keyword evidence="8" id="KW-1185">Reference proteome</keyword>
<dbReference type="InterPro" id="IPR051639">
    <property type="entry name" value="BCD1"/>
</dbReference>
<dbReference type="PROSITE" id="PS51083">
    <property type="entry name" value="ZF_HIT"/>
    <property type="match status" value="1"/>
</dbReference>
<organism evidence="7 8">
    <name type="scientific">Penicillium capsulatum</name>
    <dbReference type="NCBI Taxonomy" id="69766"/>
    <lineage>
        <taxon>Eukaryota</taxon>
        <taxon>Fungi</taxon>
        <taxon>Dikarya</taxon>
        <taxon>Ascomycota</taxon>
        <taxon>Pezizomycotina</taxon>
        <taxon>Eurotiomycetes</taxon>
        <taxon>Eurotiomycetidae</taxon>
        <taxon>Eurotiales</taxon>
        <taxon>Aspergillaceae</taxon>
        <taxon>Penicillium</taxon>
    </lineage>
</organism>